<keyword evidence="2 5" id="KW-0378">Hydrolase</keyword>
<reference evidence="5" key="2">
    <citation type="journal article" date="2024" name="Antonie Van Leeuwenhoek">
        <title>Roseihalotalea indica gen. nov., sp. nov., a halophilic Bacteroidetes from mesopelagic Southwest Indian Ocean with higher carbohydrate metabolic potential.</title>
        <authorList>
            <person name="Chen B."/>
            <person name="Zhang M."/>
            <person name="Lin D."/>
            <person name="Ye J."/>
            <person name="Tang K."/>
        </authorList>
    </citation>
    <scope>NUCLEOTIDE SEQUENCE</scope>
    <source>
        <strain evidence="5">TK19036</strain>
    </source>
</reference>
<name>A0AA49JG83_9BACT</name>
<evidence type="ECO:0000256" key="1">
    <source>
        <dbReference type="ARBA" id="ARBA00010515"/>
    </source>
</evidence>
<dbReference type="PROSITE" id="PS01174">
    <property type="entry name" value="LIPASE_GDXG_SER"/>
    <property type="match status" value="1"/>
</dbReference>
<organism evidence="5">
    <name type="scientific">Roseihalotalea indica</name>
    <dbReference type="NCBI Taxonomy" id="2867963"/>
    <lineage>
        <taxon>Bacteria</taxon>
        <taxon>Pseudomonadati</taxon>
        <taxon>Bacteroidota</taxon>
        <taxon>Cytophagia</taxon>
        <taxon>Cytophagales</taxon>
        <taxon>Catalimonadaceae</taxon>
        <taxon>Roseihalotalea</taxon>
    </lineage>
</organism>
<dbReference type="Gene3D" id="3.40.50.1820">
    <property type="entry name" value="alpha/beta hydrolase"/>
    <property type="match status" value="1"/>
</dbReference>
<comment type="similarity">
    <text evidence="1">Belongs to the 'GDXG' lipolytic enzyme family.</text>
</comment>
<reference evidence="5" key="1">
    <citation type="journal article" date="2023" name="Comput. Struct. Biotechnol. J.">
        <title>Discovery of a novel marine Bacteroidetes with a rich repertoire of carbohydrate-active enzymes.</title>
        <authorList>
            <person name="Chen B."/>
            <person name="Liu G."/>
            <person name="Chen Q."/>
            <person name="Wang H."/>
            <person name="Liu L."/>
            <person name="Tang K."/>
        </authorList>
    </citation>
    <scope>NUCLEOTIDE SEQUENCE</scope>
    <source>
        <strain evidence="5">TK19036</strain>
    </source>
</reference>
<dbReference type="PANTHER" id="PTHR48081">
    <property type="entry name" value="AB HYDROLASE SUPERFAMILY PROTEIN C4A8.06C"/>
    <property type="match status" value="1"/>
</dbReference>
<evidence type="ECO:0000256" key="2">
    <source>
        <dbReference type="ARBA" id="ARBA00022801"/>
    </source>
</evidence>
<sequence length="342" mass="37522">MKDILLIVSTLLVMVLLTGFVMVFSWTQTPFGTLDYVAAIGLQLVYEPPDTQTYSAAELREQYRQRESTSTEYLEYVTQVSDTAITTASHAIPVRLYYPSGKSNLPIVVYYHGGGFVFGTLNEYDLLCAKLAQKASALVVSVDYRLAPEHPYPAPGKDAYHALQWVYQHANTLGGDSTRIAVAGDSAGGNLAAVVSLMARDSGQTIIDYQVLLYPTTQSIDLTTESHQNFGGDYGLTTAQVDWFIEQYLPDKSERYEAYASPLLADNLSNLPPALIVLAGFDPLKTEGQEYAKKLNAAGVPVILSDYKSMIHGFANIPEFHQSDEVLNEVAVALQPIFNTVP</sequence>
<protein>
    <submittedName>
        <fullName evidence="5">Alpha/beta hydrolase</fullName>
    </submittedName>
</protein>
<evidence type="ECO:0000313" key="5">
    <source>
        <dbReference type="EMBL" id="WKN39566.1"/>
    </source>
</evidence>
<dbReference type="GO" id="GO:0016787">
    <property type="term" value="F:hydrolase activity"/>
    <property type="evidence" value="ECO:0007669"/>
    <property type="project" value="UniProtKB-KW"/>
</dbReference>
<dbReference type="InterPro" id="IPR029058">
    <property type="entry name" value="AB_hydrolase_fold"/>
</dbReference>
<feature type="domain" description="Alpha/beta hydrolase fold-3" evidence="4">
    <location>
        <begin position="108"/>
        <end position="315"/>
    </location>
</feature>
<dbReference type="InterPro" id="IPR013094">
    <property type="entry name" value="AB_hydrolase_3"/>
</dbReference>
<dbReference type="FunFam" id="3.40.50.1820:FF:000089">
    <property type="entry name" value="Alpha/beta hydrolase"/>
    <property type="match status" value="1"/>
</dbReference>
<feature type="active site" evidence="3">
    <location>
        <position position="186"/>
    </location>
</feature>
<dbReference type="EMBL" id="CP120682">
    <property type="protein sequence ID" value="WKN39566.1"/>
    <property type="molecule type" value="Genomic_DNA"/>
</dbReference>
<dbReference type="AlphaFoldDB" id="A0AA49JG83"/>
<dbReference type="PANTHER" id="PTHR48081:SF8">
    <property type="entry name" value="ALPHA_BETA HYDROLASE FOLD-3 DOMAIN-CONTAINING PROTEIN-RELATED"/>
    <property type="match status" value="1"/>
</dbReference>
<accession>A0AA49JG83</accession>
<evidence type="ECO:0000256" key="3">
    <source>
        <dbReference type="PROSITE-ProRule" id="PRU10038"/>
    </source>
</evidence>
<proteinExistence type="inferred from homology"/>
<dbReference type="InterPro" id="IPR033140">
    <property type="entry name" value="Lipase_GDXG_put_SER_AS"/>
</dbReference>
<dbReference type="SUPFAM" id="SSF53474">
    <property type="entry name" value="alpha/beta-Hydrolases"/>
    <property type="match status" value="1"/>
</dbReference>
<evidence type="ECO:0000259" key="4">
    <source>
        <dbReference type="Pfam" id="PF07859"/>
    </source>
</evidence>
<dbReference type="InterPro" id="IPR050300">
    <property type="entry name" value="GDXG_lipolytic_enzyme"/>
</dbReference>
<dbReference type="Pfam" id="PF07859">
    <property type="entry name" value="Abhydrolase_3"/>
    <property type="match status" value="1"/>
</dbReference>
<gene>
    <name evidence="5" type="ORF">K4G66_12775</name>
</gene>